<keyword evidence="1" id="KW-0732">Signal</keyword>
<proteinExistence type="predicted"/>
<dbReference type="AlphaFoldDB" id="A0A4Z2FUU5"/>
<protein>
    <recommendedName>
        <fullName evidence="4">Secreted protein</fullName>
    </recommendedName>
</protein>
<gene>
    <name evidence="2" type="ORF">EYF80_045195</name>
</gene>
<keyword evidence="3" id="KW-1185">Reference proteome</keyword>
<evidence type="ECO:0000256" key="1">
    <source>
        <dbReference type="SAM" id="SignalP"/>
    </source>
</evidence>
<feature type="signal peptide" evidence="1">
    <location>
        <begin position="1"/>
        <end position="25"/>
    </location>
</feature>
<dbReference type="Proteomes" id="UP000314294">
    <property type="component" value="Unassembled WGS sequence"/>
</dbReference>
<feature type="chain" id="PRO_5021452104" description="Secreted protein" evidence="1">
    <location>
        <begin position="26"/>
        <end position="74"/>
    </location>
</feature>
<accession>A0A4Z2FUU5</accession>
<sequence length="74" mass="8285">MVVVVMMMMMMMMMMVVVMMMVGSASKVYTSRFPLVPCEERNGGKEWRTVCGRGNGEGLCTNQRAIWASPAEDI</sequence>
<name>A0A4Z2FUU5_9TELE</name>
<evidence type="ECO:0000313" key="3">
    <source>
        <dbReference type="Proteomes" id="UP000314294"/>
    </source>
</evidence>
<comment type="caution">
    <text evidence="2">The sequence shown here is derived from an EMBL/GenBank/DDBJ whole genome shotgun (WGS) entry which is preliminary data.</text>
</comment>
<evidence type="ECO:0000313" key="2">
    <source>
        <dbReference type="EMBL" id="TNN44625.1"/>
    </source>
</evidence>
<reference evidence="2 3" key="1">
    <citation type="submission" date="2019-03" db="EMBL/GenBank/DDBJ databases">
        <title>First draft genome of Liparis tanakae, snailfish: a comprehensive survey of snailfish specific genes.</title>
        <authorList>
            <person name="Kim W."/>
            <person name="Song I."/>
            <person name="Jeong J.-H."/>
            <person name="Kim D."/>
            <person name="Kim S."/>
            <person name="Ryu S."/>
            <person name="Song J.Y."/>
            <person name="Lee S.K."/>
        </authorList>
    </citation>
    <scope>NUCLEOTIDE SEQUENCE [LARGE SCALE GENOMIC DNA]</scope>
    <source>
        <tissue evidence="2">Muscle</tissue>
    </source>
</reference>
<evidence type="ECO:0008006" key="4">
    <source>
        <dbReference type="Google" id="ProtNLM"/>
    </source>
</evidence>
<organism evidence="2 3">
    <name type="scientific">Liparis tanakae</name>
    <name type="common">Tanaka's snailfish</name>
    <dbReference type="NCBI Taxonomy" id="230148"/>
    <lineage>
        <taxon>Eukaryota</taxon>
        <taxon>Metazoa</taxon>
        <taxon>Chordata</taxon>
        <taxon>Craniata</taxon>
        <taxon>Vertebrata</taxon>
        <taxon>Euteleostomi</taxon>
        <taxon>Actinopterygii</taxon>
        <taxon>Neopterygii</taxon>
        <taxon>Teleostei</taxon>
        <taxon>Neoteleostei</taxon>
        <taxon>Acanthomorphata</taxon>
        <taxon>Eupercaria</taxon>
        <taxon>Perciformes</taxon>
        <taxon>Cottioidei</taxon>
        <taxon>Cottales</taxon>
        <taxon>Liparidae</taxon>
        <taxon>Liparis</taxon>
    </lineage>
</organism>
<dbReference type="EMBL" id="SRLO01000893">
    <property type="protein sequence ID" value="TNN44625.1"/>
    <property type="molecule type" value="Genomic_DNA"/>
</dbReference>